<dbReference type="Proteomes" id="UP000837932">
    <property type="component" value="Unassembled WGS sequence"/>
</dbReference>
<dbReference type="SUPFAM" id="SSF53187">
    <property type="entry name" value="Zn-dependent exopeptidases"/>
    <property type="match status" value="1"/>
</dbReference>
<dbReference type="InterPro" id="IPR045175">
    <property type="entry name" value="M28_fam"/>
</dbReference>
<evidence type="ECO:0000313" key="3">
    <source>
        <dbReference type="EMBL" id="CAH0994038.1"/>
    </source>
</evidence>
<keyword evidence="1" id="KW-1133">Transmembrane helix</keyword>
<accession>A0ABN8ER93</accession>
<organism evidence="3 4">
    <name type="scientific">Emticicia aquatica</name>
    <dbReference type="NCBI Taxonomy" id="1681835"/>
    <lineage>
        <taxon>Bacteria</taxon>
        <taxon>Pseudomonadati</taxon>
        <taxon>Bacteroidota</taxon>
        <taxon>Cytophagia</taxon>
        <taxon>Cytophagales</taxon>
        <taxon>Leadbetterellaceae</taxon>
        <taxon>Emticicia</taxon>
    </lineage>
</organism>
<dbReference type="RefSeq" id="WP_238803800.1">
    <property type="nucleotide sequence ID" value="NZ_CAKLPY010000001.1"/>
</dbReference>
<comment type="caution">
    <text evidence="3">The sequence shown here is derived from an EMBL/GenBank/DDBJ whole genome shotgun (WGS) entry which is preliminary data.</text>
</comment>
<dbReference type="EMBL" id="CAKLPY010000001">
    <property type="protein sequence ID" value="CAH0994038.1"/>
    <property type="molecule type" value="Genomic_DNA"/>
</dbReference>
<protein>
    <recommendedName>
        <fullName evidence="2">Peptidase M28 domain-containing protein</fullName>
    </recommendedName>
</protein>
<feature type="transmembrane region" description="Helical" evidence="1">
    <location>
        <begin position="152"/>
        <end position="170"/>
    </location>
</feature>
<keyword evidence="4" id="KW-1185">Reference proteome</keyword>
<dbReference type="PANTHER" id="PTHR12147:SF26">
    <property type="entry name" value="PEPTIDASE M28 DOMAIN-CONTAINING PROTEIN"/>
    <property type="match status" value="1"/>
</dbReference>
<feature type="transmembrane region" description="Helical" evidence="1">
    <location>
        <begin position="49"/>
        <end position="67"/>
    </location>
</feature>
<keyword evidence="1" id="KW-0812">Transmembrane</keyword>
<keyword evidence="1" id="KW-0472">Membrane</keyword>
<name>A0ABN8ER93_9BACT</name>
<gene>
    <name evidence="3" type="ORF">EMA8858_00145</name>
</gene>
<feature type="transmembrane region" description="Helical" evidence="1">
    <location>
        <begin position="73"/>
        <end position="92"/>
    </location>
</feature>
<dbReference type="Gene3D" id="3.40.630.10">
    <property type="entry name" value="Zn peptidases"/>
    <property type="match status" value="1"/>
</dbReference>
<dbReference type="Pfam" id="PF04389">
    <property type="entry name" value="Peptidase_M28"/>
    <property type="match status" value="1"/>
</dbReference>
<feature type="transmembrane region" description="Helical" evidence="1">
    <location>
        <begin position="176"/>
        <end position="198"/>
    </location>
</feature>
<dbReference type="PANTHER" id="PTHR12147">
    <property type="entry name" value="METALLOPEPTIDASE M28 FAMILY MEMBER"/>
    <property type="match status" value="1"/>
</dbReference>
<dbReference type="InterPro" id="IPR007484">
    <property type="entry name" value="Peptidase_M28"/>
</dbReference>
<evidence type="ECO:0000256" key="1">
    <source>
        <dbReference type="SAM" id="Phobius"/>
    </source>
</evidence>
<proteinExistence type="predicted"/>
<feature type="domain" description="Peptidase M28" evidence="2">
    <location>
        <begin position="202"/>
        <end position="361"/>
    </location>
</feature>
<sequence>MTPQQIVEKLTTFPNRGVATKNEAPVLDFLSQLFINQSVSRESFRTPKTYISVVWWLILGLSAGLIALNFSAIVGLIITLIFVTMALLYFNWYASPVTSFPPLVKSNNLVIKSKNLTPKAKKLILMAHWDTAPISLLYRPEMVGNFRKSLKMSLILMLLAQFLAISQFIIPNNFLLLVANILAFYFILQGITASIDFFRFGYSNGASDNATGVAAAIETAQKLWSKNLQNLDVELVITGAEEVGMIGARAYMKKHYQEFTKQTYLINFDTLGSGDLKIITQTGSWSNIVYDNDLVKIAKKTTSQRVDLKDVSTGAWHTADFDSVWFQRAGIPSVTLAALDKNGRMPNIHRPTDTLQNVDFKPMETAIILAENIGINLNSEKHDS</sequence>
<evidence type="ECO:0000313" key="4">
    <source>
        <dbReference type="Proteomes" id="UP000837932"/>
    </source>
</evidence>
<reference evidence="3" key="1">
    <citation type="submission" date="2021-12" db="EMBL/GenBank/DDBJ databases">
        <authorList>
            <person name="Rodrigo-Torres L."/>
            <person name="Arahal R. D."/>
            <person name="Lucena T."/>
        </authorList>
    </citation>
    <scope>NUCLEOTIDE SEQUENCE</scope>
    <source>
        <strain evidence="3">CECT 8858</strain>
    </source>
</reference>
<evidence type="ECO:0000259" key="2">
    <source>
        <dbReference type="Pfam" id="PF04389"/>
    </source>
</evidence>